<evidence type="ECO:0000313" key="8">
    <source>
        <dbReference type="Proteomes" id="UP001500416"/>
    </source>
</evidence>
<dbReference type="SMART" id="SM00862">
    <property type="entry name" value="Trans_reg_C"/>
    <property type="match status" value="1"/>
</dbReference>
<dbReference type="SUPFAM" id="SSF48452">
    <property type="entry name" value="TPR-like"/>
    <property type="match status" value="4"/>
</dbReference>
<comment type="similarity">
    <text evidence="1">Belongs to the AfsR/DnrI/RedD regulatory family.</text>
</comment>
<dbReference type="InterPro" id="IPR011990">
    <property type="entry name" value="TPR-like_helical_dom_sf"/>
</dbReference>
<dbReference type="InterPro" id="IPR001867">
    <property type="entry name" value="OmpR/PhoB-type_DNA-bd"/>
</dbReference>
<dbReference type="Pfam" id="PF13176">
    <property type="entry name" value="TPR_7"/>
    <property type="match status" value="1"/>
</dbReference>
<protein>
    <submittedName>
        <fullName evidence="7">BTAD domain-containing putative transcriptional regulator</fullName>
    </submittedName>
</protein>
<dbReference type="PANTHER" id="PTHR47691:SF3">
    <property type="entry name" value="HTH-TYPE TRANSCRIPTIONAL REGULATOR RV0890C-RELATED"/>
    <property type="match status" value="1"/>
</dbReference>
<feature type="DNA-binding region" description="OmpR/PhoB-type" evidence="4">
    <location>
        <begin position="1"/>
        <end position="93"/>
    </location>
</feature>
<proteinExistence type="inferred from homology"/>
<dbReference type="InterPro" id="IPR036388">
    <property type="entry name" value="WH-like_DNA-bd_sf"/>
</dbReference>
<comment type="caution">
    <text evidence="7">The sequence shown here is derived from an EMBL/GenBank/DDBJ whole genome shotgun (WGS) entry which is preliminary data.</text>
</comment>
<dbReference type="RefSeq" id="WP_343933090.1">
    <property type="nucleotide sequence ID" value="NZ_BAAABU010000003.1"/>
</dbReference>
<feature type="repeat" description="TPR" evidence="3">
    <location>
        <begin position="712"/>
        <end position="745"/>
    </location>
</feature>
<dbReference type="EMBL" id="BAAABU010000003">
    <property type="protein sequence ID" value="GAA0219397.1"/>
    <property type="molecule type" value="Genomic_DNA"/>
</dbReference>
<evidence type="ECO:0000256" key="3">
    <source>
        <dbReference type="PROSITE-ProRule" id="PRU00339"/>
    </source>
</evidence>
<dbReference type="PRINTS" id="PR00364">
    <property type="entry name" value="DISEASERSIST"/>
</dbReference>
<gene>
    <name evidence="7" type="ORF">GCM10010492_16730</name>
</gene>
<organism evidence="7 8">
    <name type="scientific">Saccharothrix mutabilis subsp. mutabilis</name>
    <dbReference type="NCBI Taxonomy" id="66855"/>
    <lineage>
        <taxon>Bacteria</taxon>
        <taxon>Bacillati</taxon>
        <taxon>Actinomycetota</taxon>
        <taxon>Actinomycetes</taxon>
        <taxon>Pseudonocardiales</taxon>
        <taxon>Pseudonocardiaceae</taxon>
        <taxon>Saccharothrix</taxon>
    </lineage>
</organism>
<evidence type="ECO:0000256" key="4">
    <source>
        <dbReference type="PROSITE-ProRule" id="PRU01091"/>
    </source>
</evidence>
<dbReference type="Pfam" id="PF00486">
    <property type="entry name" value="Trans_reg_C"/>
    <property type="match status" value="1"/>
</dbReference>
<feature type="repeat" description="TPR" evidence="3">
    <location>
        <begin position="832"/>
        <end position="865"/>
    </location>
</feature>
<dbReference type="InterPro" id="IPR005158">
    <property type="entry name" value="BTAD"/>
</dbReference>
<keyword evidence="8" id="KW-1185">Reference proteome</keyword>
<keyword evidence="2 4" id="KW-0238">DNA-binding</keyword>
<accession>A0ABN0TE51</accession>
<dbReference type="Gene3D" id="3.40.50.300">
    <property type="entry name" value="P-loop containing nucleotide triphosphate hydrolases"/>
    <property type="match status" value="1"/>
</dbReference>
<dbReference type="Gene3D" id="1.25.40.10">
    <property type="entry name" value="Tetratricopeptide repeat domain"/>
    <property type="match status" value="3"/>
</dbReference>
<dbReference type="Pfam" id="PF13374">
    <property type="entry name" value="TPR_10"/>
    <property type="match status" value="1"/>
</dbReference>
<dbReference type="Proteomes" id="UP001500416">
    <property type="component" value="Unassembled WGS sequence"/>
</dbReference>
<sequence>MAEFRLFGEVGFTVGGRRVDVGPPRRQGVLAVLLVDVNRLVPVDALVERVWHDRAPRKANDVLYSYVSRLRQVLAADPDIGITRRSGGYVIETDPLSIDLHRFRRLVAEQAFDEALDLWRGTPLDRLDTPWADSVREALAVERLPAEVERTEQRLARDLPTPDLPALAAAHPLDERIARLHMRALYRAGRQADALDHYELLRRRLADELGADPSPPLRRAHEEILRGTADAPPRPAGRNDLPADAADFTGRDHEVKSVLAAVADQKRNVVAIDGMAGVGKTTFAVHVAHHLADRYPDARLFLDLHAHTAGRGPTPTAAALEALLRALGVPKQDVPDGVDERSALLRATLAGHRVLLVLDNAESAAQVRPLLPGAAGSLAVVTSRRRLLDLPAWSLSLDVLPFPDAAALFAGVVGDGRPERQPDAAAEVVRLCENLPLAIRLAAARLRSRPQWTVEHLAGRLRDNRRLTELAAGDLGVASAFELSYAALTEDRRRLFRLLGLHPGADVDVEAAAALADADPGDVEPLLEDLVDVHLLQEPVPGRYRFHDLLRDHARKTAADTEPDLAAPVSRLVDHYLATTTAADRALTPKGRRRDEPVTRHFTSRDEALRRLTAEHANLVAVVEWCGHADEPDRCWRLAAALFRYLHIRGHTADLRHVHEIALEAADRAGDPDGRAVVRTNLGLALYRQGDFTAAHARLREAVDLDRPRCRNQALAALGNAAKKLGRFEEALACFHRDLELCRAAGNRHGEAVALGNLGAFHIDIARYEEGVSYLVRTLDAMREAGDRVGETVTLGNLGQVHLETGRADDALDHLGRALALCQELGDRHGEARTLTSLGEAHGRLGQSDEALKHHHKAVELIGEIGSHSLRTAAFNGLGATLRHCGRPAEALTQHREALAIARRIGEPLQEAKALDGIAACQFEAGRHVEAEASWRAALAIFTVLRHLPQVARVEARLAGLEPR</sequence>
<keyword evidence="3" id="KW-0802">TPR repeat</keyword>
<evidence type="ECO:0000256" key="5">
    <source>
        <dbReference type="SAM" id="MobiDB-lite"/>
    </source>
</evidence>
<reference evidence="7 8" key="1">
    <citation type="journal article" date="2019" name="Int. J. Syst. Evol. Microbiol.">
        <title>The Global Catalogue of Microorganisms (GCM) 10K type strain sequencing project: providing services to taxonomists for standard genome sequencing and annotation.</title>
        <authorList>
            <consortium name="The Broad Institute Genomics Platform"/>
            <consortium name="The Broad Institute Genome Sequencing Center for Infectious Disease"/>
            <person name="Wu L."/>
            <person name="Ma J."/>
        </authorList>
    </citation>
    <scope>NUCLEOTIDE SEQUENCE [LARGE SCALE GENOMIC DNA]</scope>
    <source>
        <strain evidence="7 8">JCM 3380</strain>
    </source>
</reference>
<name>A0ABN0TE51_9PSEU</name>
<dbReference type="SUPFAM" id="SSF52540">
    <property type="entry name" value="P-loop containing nucleoside triphosphate hydrolases"/>
    <property type="match status" value="1"/>
</dbReference>
<dbReference type="PROSITE" id="PS51755">
    <property type="entry name" value="OMPR_PHOB"/>
    <property type="match status" value="1"/>
</dbReference>
<evidence type="ECO:0000256" key="2">
    <source>
        <dbReference type="ARBA" id="ARBA00023125"/>
    </source>
</evidence>
<dbReference type="PANTHER" id="PTHR47691">
    <property type="entry name" value="REGULATOR-RELATED"/>
    <property type="match status" value="1"/>
</dbReference>
<dbReference type="SUPFAM" id="SSF46894">
    <property type="entry name" value="C-terminal effector domain of the bipartite response regulators"/>
    <property type="match status" value="1"/>
</dbReference>
<evidence type="ECO:0000313" key="7">
    <source>
        <dbReference type="EMBL" id="GAA0219397.1"/>
    </source>
</evidence>
<feature type="region of interest" description="Disordered" evidence="5">
    <location>
        <begin position="226"/>
        <end position="246"/>
    </location>
</feature>
<evidence type="ECO:0000256" key="1">
    <source>
        <dbReference type="ARBA" id="ARBA00005820"/>
    </source>
</evidence>
<dbReference type="CDD" id="cd15831">
    <property type="entry name" value="BTAD"/>
    <property type="match status" value="1"/>
</dbReference>
<dbReference type="PROSITE" id="PS50005">
    <property type="entry name" value="TPR"/>
    <property type="match status" value="2"/>
</dbReference>
<dbReference type="InterPro" id="IPR016032">
    <property type="entry name" value="Sig_transdc_resp-reg_C-effctor"/>
</dbReference>
<dbReference type="InterPro" id="IPR027417">
    <property type="entry name" value="P-loop_NTPase"/>
</dbReference>
<dbReference type="SMART" id="SM00028">
    <property type="entry name" value="TPR"/>
    <property type="match status" value="7"/>
</dbReference>
<dbReference type="Gene3D" id="1.10.10.10">
    <property type="entry name" value="Winged helix-like DNA-binding domain superfamily/Winged helix DNA-binding domain"/>
    <property type="match status" value="2"/>
</dbReference>
<dbReference type="InterPro" id="IPR019734">
    <property type="entry name" value="TPR_rpt"/>
</dbReference>
<evidence type="ECO:0000259" key="6">
    <source>
        <dbReference type="PROSITE" id="PS51755"/>
    </source>
</evidence>
<feature type="domain" description="OmpR/PhoB-type" evidence="6">
    <location>
        <begin position="1"/>
        <end position="93"/>
    </location>
</feature>
<dbReference type="Pfam" id="PF03704">
    <property type="entry name" value="BTAD"/>
    <property type="match status" value="1"/>
</dbReference>
<dbReference type="Pfam" id="PF13424">
    <property type="entry name" value="TPR_12"/>
    <property type="match status" value="2"/>
</dbReference>
<dbReference type="SMART" id="SM01043">
    <property type="entry name" value="BTAD"/>
    <property type="match status" value="1"/>
</dbReference>